<dbReference type="SUPFAM" id="SSF52540">
    <property type="entry name" value="P-loop containing nucleoside triphosphate hydrolases"/>
    <property type="match status" value="1"/>
</dbReference>
<evidence type="ECO:0000313" key="10">
    <source>
        <dbReference type="EMBL" id="RZS73590.1"/>
    </source>
</evidence>
<dbReference type="Gene3D" id="3.30.300.130">
    <property type="entry name" value="Fe-S cluster assembly (FSCA)"/>
    <property type="match status" value="1"/>
</dbReference>
<evidence type="ECO:0000313" key="9">
    <source>
        <dbReference type="EMBL" id="KKO73142.1"/>
    </source>
</evidence>
<dbReference type="OrthoDB" id="9809679at2"/>
<keyword evidence="5 7" id="KW-0411">Iron-sulfur</keyword>
<dbReference type="STRING" id="206506.AAV32_02290"/>
<keyword evidence="7" id="KW-0378">Hydrolase</keyword>
<dbReference type="CDD" id="cd02037">
    <property type="entry name" value="Mrp_NBP35"/>
    <property type="match status" value="1"/>
</dbReference>
<dbReference type="Pfam" id="PF01883">
    <property type="entry name" value="FeS_assembly_P"/>
    <property type="match status" value="1"/>
</dbReference>
<comment type="subunit">
    <text evidence="7">Homodimer.</text>
</comment>
<dbReference type="GeneID" id="99727707"/>
<dbReference type="GO" id="GO:0140663">
    <property type="term" value="F:ATP-dependent FeS chaperone activity"/>
    <property type="evidence" value="ECO:0007669"/>
    <property type="project" value="InterPro"/>
</dbReference>
<name>A0A171KW75_9BURK</name>
<dbReference type="InterPro" id="IPR044304">
    <property type="entry name" value="NUBPL-like"/>
</dbReference>
<dbReference type="Gene3D" id="3.40.50.300">
    <property type="entry name" value="P-loop containing nucleotide triphosphate hydrolases"/>
    <property type="match status" value="1"/>
</dbReference>
<protein>
    <recommendedName>
        <fullName evidence="7">Iron-sulfur cluster carrier protein</fullName>
    </recommendedName>
</protein>
<comment type="similarity">
    <text evidence="6 7">Belongs to the Mrp/NBP35 ATP-binding proteins family.</text>
</comment>
<dbReference type="FunFam" id="3.40.50.300:FF:000418">
    <property type="entry name" value="Iron-sulfur cluster carrier protein"/>
    <property type="match status" value="1"/>
</dbReference>
<sequence length="361" mass="37937">MSLTIQQIRAALHEVVDPATELPLDHELKDQAVQVEGERVSVSLELGYPAPGANELLRAEAQAALRRAGAAEAQVTLGWRVRTHMVHRGLKPLPNVRNIIAVASGKGGVGKSTTTVNIALALAAQGARVGVLDADIYGPSVPALLALEGKPGSSDGKTMDPLIGYGVQANSIGLLIAADAPAIWRGAMVVQALDQLLNQTNWSDLDYLFVDMPPGTGDIALSMAQKMPVTGAVVVTTPQDLALLDVRRGVRMFEKVDVPVLGVVENMSVHICSKCGHAEHIFGEGGGQALAEQFELPFLGSLPLALDIRQDADAGRPSVVAAPQGPAAVIYQQIAQRIAASIARLPRDRSMKIPTVVVKGA</sequence>
<dbReference type="EMBL" id="LBNE01000001">
    <property type="protein sequence ID" value="KKO73142.1"/>
    <property type="molecule type" value="Genomic_DNA"/>
</dbReference>
<comment type="function">
    <text evidence="7">Binds and transfers iron-sulfur (Fe-S) clusters to target apoproteins. Can hydrolyze ATP.</text>
</comment>
<keyword evidence="3 7" id="KW-0067">ATP-binding</keyword>
<dbReference type="GO" id="GO:0051539">
    <property type="term" value="F:4 iron, 4 sulfur cluster binding"/>
    <property type="evidence" value="ECO:0007669"/>
    <property type="project" value="TreeGrafter"/>
</dbReference>
<dbReference type="PANTHER" id="PTHR42961:SF2">
    <property type="entry name" value="IRON-SULFUR PROTEIN NUBPL"/>
    <property type="match status" value="1"/>
</dbReference>
<dbReference type="Proteomes" id="UP000078084">
    <property type="component" value="Unassembled WGS sequence"/>
</dbReference>
<dbReference type="GO" id="GO:0016226">
    <property type="term" value="P:iron-sulfur cluster assembly"/>
    <property type="evidence" value="ECO:0007669"/>
    <property type="project" value="InterPro"/>
</dbReference>
<dbReference type="SUPFAM" id="SSF117916">
    <property type="entry name" value="Fe-S cluster assembly (FSCA) domain-like"/>
    <property type="match status" value="1"/>
</dbReference>
<keyword evidence="1 7" id="KW-0479">Metal-binding</keyword>
<proteinExistence type="inferred from homology"/>
<accession>A0A171KW75</accession>
<keyword evidence="2 7" id="KW-0547">Nucleotide-binding</keyword>
<dbReference type="PATRIC" id="fig|206506.3.peg.506"/>
<comment type="caution">
    <text evidence="9">The sequence shown here is derived from an EMBL/GenBank/DDBJ whole genome shotgun (WGS) entry which is preliminary data.</text>
</comment>
<dbReference type="Pfam" id="PF10609">
    <property type="entry name" value="ParA"/>
    <property type="match status" value="1"/>
</dbReference>
<keyword evidence="4 7" id="KW-0408">Iron</keyword>
<dbReference type="AlphaFoldDB" id="A0A171KW75"/>
<evidence type="ECO:0000256" key="6">
    <source>
        <dbReference type="ARBA" id="ARBA00024036"/>
    </source>
</evidence>
<evidence type="ECO:0000256" key="1">
    <source>
        <dbReference type="ARBA" id="ARBA00022723"/>
    </source>
</evidence>
<feature type="domain" description="MIP18 family-like" evidence="8">
    <location>
        <begin position="6"/>
        <end position="75"/>
    </location>
</feature>
<reference evidence="10 12" key="2">
    <citation type="submission" date="2019-02" db="EMBL/GenBank/DDBJ databases">
        <title>Genomic Encyclopedia of Type Strains, Phase IV (KMG-IV): sequencing the most valuable type-strain genomes for metagenomic binning, comparative biology and taxonomic classification.</title>
        <authorList>
            <person name="Goeker M."/>
        </authorList>
    </citation>
    <scope>NUCLEOTIDE SEQUENCE [LARGE SCALE GENOMIC DNA]</scope>
    <source>
        <strain evidence="10 12">DSM 16618</strain>
    </source>
</reference>
<evidence type="ECO:0000259" key="8">
    <source>
        <dbReference type="Pfam" id="PF01883"/>
    </source>
</evidence>
<keyword evidence="11" id="KW-1185">Reference proteome</keyword>
<dbReference type="GO" id="GO:0005524">
    <property type="term" value="F:ATP binding"/>
    <property type="evidence" value="ECO:0007669"/>
    <property type="project" value="UniProtKB-UniRule"/>
</dbReference>
<dbReference type="GO" id="GO:0016887">
    <property type="term" value="F:ATP hydrolysis activity"/>
    <property type="evidence" value="ECO:0007669"/>
    <property type="project" value="UniProtKB-UniRule"/>
</dbReference>
<feature type="binding site" evidence="7">
    <location>
        <begin position="105"/>
        <end position="112"/>
    </location>
    <ligand>
        <name>ATP</name>
        <dbReference type="ChEBI" id="CHEBI:30616"/>
    </ligand>
</feature>
<reference evidence="9 11" key="1">
    <citation type="submission" date="2015-04" db="EMBL/GenBank/DDBJ databases">
        <title>Genome sequence of Kerstersia gyiorum CG1.</title>
        <authorList>
            <person name="Greninger A.L."/>
            <person name="Kozyreva V."/>
            <person name="Chaturvedi V."/>
        </authorList>
    </citation>
    <scope>NUCLEOTIDE SEQUENCE [LARGE SCALE GENOMIC DNA]</scope>
    <source>
        <strain evidence="9 11">CG1</strain>
    </source>
</reference>
<evidence type="ECO:0000256" key="2">
    <source>
        <dbReference type="ARBA" id="ARBA00022741"/>
    </source>
</evidence>
<dbReference type="PANTHER" id="PTHR42961">
    <property type="entry name" value="IRON-SULFUR PROTEIN NUBPL"/>
    <property type="match status" value="1"/>
</dbReference>
<evidence type="ECO:0000256" key="3">
    <source>
        <dbReference type="ARBA" id="ARBA00022840"/>
    </source>
</evidence>
<dbReference type="EMBL" id="SGWZ01000001">
    <property type="protein sequence ID" value="RZS73590.1"/>
    <property type="molecule type" value="Genomic_DNA"/>
</dbReference>
<dbReference type="GO" id="GO:0046872">
    <property type="term" value="F:metal ion binding"/>
    <property type="evidence" value="ECO:0007669"/>
    <property type="project" value="UniProtKB-KW"/>
</dbReference>
<dbReference type="InterPro" id="IPR019591">
    <property type="entry name" value="Mrp/NBP35_ATP-bd"/>
</dbReference>
<dbReference type="GO" id="GO:0005829">
    <property type="term" value="C:cytosol"/>
    <property type="evidence" value="ECO:0007669"/>
    <property type="project" value="TreeGrafter"/>
</dbReference>
<dbReference type="HAMAP" id="MF_02040">
    <property type="entry name" value="Mrp_NBP35"/>
    <property type="match status" value="1"/>
</dbReference>
<evidence type="ECO:0000256" key="4">
    <source>
        <dbReference type="ARBA" id="ARBA00023004"/>
    </source>
</evidence>
<dbReference type="RefSeq" id="WP_068367112.1">
    <property type="nucleotide sequence ID" value="NZ_CBCSEB010000002.1"/>
</dbReference>
<dbReference type="InterPro" id="IPR033756">
    <property type="entry name" value="YlxH/NBP35"/>
</dbReference>
<gene>
    <name evidence="9" type="ORF">AAV32_02290</name>
    <name evidence="10" type="ORF">EV679_0788</name>
</gene>
<dbReference type="InterPro" id="IPR027417">
    <property type="entry name" value="P-loop_NTPase"/>
</dbReference>
<evidence type="ECO:0000313" key="12">
    <source>
        <dbReference type="Proteomes" id="UP000292039"/>
    </source>
</evidence>
<dbReference type="InterPro" id="IPR002744">
    <property type="entry name" value="MIP18-like"/>
</dbReference>
<evidence type="ECO:0000256" key="5">
    <source>
        <dbReference type="ARBA" id="ARBA00023014"/>
    </source>
</evidence>
<evidence type="ECO:0000256" key="7">
    <source>
        <dbReference type="HAMAP-Rule" id="MF_02040"/>
    </source>
</evidence>
<dbReference type="NCBIfam" id="NF008669">
    <property type="entry name" value="PRK11670.1"/>
    <property type="match status" value="1"/>
</dbReference>
<evidence type="ECO:0000313" key="11">
    <source>
        <dbReference type="Proteomes" id="UP000078084"/>
    </source>
</evidence>
<dbReference type="Proteomes" id="UP000292039">
    <property type="component" value="Unassembled WGS sequence"/>
</dbReference>
<organism evidence="9 11">
    <name type="scientific">Kerstersia gyiorum</name>
    <dbReference type="NCBI Taxonomy" id="206506"/>
    <lineage>
        <taxon>Bacteria</taxon>
        <taxon>Pseudomonadati</taxon>
        <taxon>Pseudomonadota</taxon>
        <taxon>Betaproteobacteria</taxon>
        <taxon>Burkholderiales</taxon>
        <taxon>Alcaligenaceae</taxon>
        <taxon>Kerstersia</taxon>
    </lineage>
</organism>
<dbReference type="InterPro" id="IPR034904">
    <property type="entry name" value="FSCA_dom_sf"/>
</dbReference>